<dbReference type="AlphaFoldDB" id="A0A821N9C5"/>
<evidence type="ECO:0000256" key="5">
    <source>
        <dbReference type="ARBA" id="ARBA00022723"/>
    </source>
</evidence>
<dbReference type="Pfam" id="PF10601">
    <property type="entry name" value="zf-LITAF-like"/>
    <property type="match status" value="1"/>
</dbReference>
<evidence type="ECO:0000259" key="8">
    <source>
        <dbReference type="PROSITE" id="PS51837"/>
    </source>
</evidence>
<evidence type="ECO:0000256" key="1">
    <source>
        <dbReference type="ARBA" id="ARBA00004414"/>
    </source>
</evidence>
<dbReference type="SMART" id="SM00714">
    <property type="entry name" value="LITAF"/>
    <property type="match status" value="1"/>
</dbReference>
<dbReference type="GO" id="GO:0005765">
    <property type="term" value="C:lysosomal membrane"/>
    <property type="evidence" value="ECO:0007669"/>
    <property type="project" value="UniProtKB-SubCell"/>
</dbReference>
<gene>
    <name evidence="9" type="ORF">PMACD_LOCUS2497</name>
</gene>
<dbReference type="PROSITE" id="PS51837">
    <property type="entry name" value="LITAF"/>
    <property type="match status" value="1"/>
</dbReference>
<evidence type="ECO:0000313" key="9">
    <source>
        <dbReference type="EMBL" id="CAF4783965.1"/>
    </source>
</evidence>
<feature type="domain" description="LITAF" evidence="8">
    <location>
        <begin position="10"/>
        <end position="91"/>
    </location>
</feature>
<dbReference type="GO" id="GO:0008270">
    <property type="term" value="F:zinc ion binding"/>
    <property type="evidence" value="ECO:0007669"/>
    <property type="project" value="TreeGrafter"/>
</dbReference>
<evidence type="ECO:0000256" key="3">
    <source>
        <dbReference type="ARBA" id="ARBA00004630"/>
    </source>
</evidence>
<dbReference type="InterPro" id="IPR037519">
    <property type="entry name" value="LITAF_fam"/>
</dbReference>
<dbReference type="GO" id="GO:0031902">
    <property type="term" value="C:late endosome membrane"/>
    <property type="evidence" value="ECO:0007669"/>
    <property type="project" value="UniProtKB-SubCell"/>
</dbReference>
<evidence type="ECO:0000256" key="6">
    <source>
        <dbReference type="ARBA" id="ARBA00022833"/>
    </source>
</evidence>
<organism evidence="9 10">
    <name type="scientific">Pieris macdunnoughi</name>
    <dbReference type="NCBI Taxonomy" id="345717"/>
    <lineage>
        <taxon>Eukaryota</taxon>
        <taxon>Metazoa</taxon>
        <taxon>Ecdysozoa</taxon>
        <taxon>Arthropoda</taxon>
        <taxon>Hexapoda</taxon>
        <taxon>Insecta</taxon>
        <taxon>Pterygota</taxon>
        <taxon>Neoptera</taxon>
        <taxon>Endopterygota</taxon>
        <taxon>Lepidoptera</taxon>
        <taxon>Glossata</taxon>
        <taxon>Ditrysia</taxon>
        <taxon>Papilionoidea</taxon>
        <taxon>Pieridae</taxon>
        <taxon>Pierinae</taxon>
        <taxon>Pieris</taxon>
    </lineage>
</organism>
<protein>
    <recommendedName>
        <fullName evidence="8">LITAF domain-containing protein</fullName>
    </recommendedName>
</protein>
<evidence type="ECO:0000313" key="10">
    <source>
        <dbReference type="Proteomes" id="UP000663880"/>
    </source>
</evidence>
<dbReference type="Proteomes" id="UP000663880">
    <property type="component" value="Unassembled WGS sequence"/>
</dbReference>
<keyword evidence="10" id="KW-1185">Reference proteome</keyword>
<reference evidence="9" key="1">
    <citation type="submission" date="2021-02" db="EMBL/GenBank/DDBJ databases">
        <authorList>
            <person name="Steward A R."/>
        </authorList>
    </citation>
    <scope>NUCLEOTIDE SEQUENCE</scope>
</reference>
<comment type="caution">
    <text evidence="9">The sequence shown here is derived from an EMBL/GenBank/DDBJ whole genome shotgun (WGS) entry which is preliminary data.</text>
</comment>
<comment type="subcellular location">
    <subcellularLocation>
        <location evidence="2">Endosome membrane</location>
        <topology evidence="2">Peripheral membrane protein</topology>
    </subcellularLocation>
    <subcellularLocation>
        <location evidence="1">Late endosome membrane</location>
    </subcellularLocation>
    <subcellularLocation>
        <location evidence="3">Lysosome membrane</location>
        <topology evidence="3">Peripheral membrane protein</topology>
        <orientation evidence="3">Cytoplasmic side</orientation>
    </subcellularLocation>
</comment>
<dbReference type="PANTHER" id="PTHR23292:SF14">
    <property type="entry name" value="FI16615P1-RELATED"/>
    <property type="match status" value="1"/>
</dbReference>
<dbReference type="EMBL" id="CAJOBZ010000004">
    <property type="protein sequence ID" value="CAF4783965.1"/>
    <property type="molecule type" value="Genomic_DNA"/>
</dbReference>
<dbReference type="PANTHER" id="PTHR23292">
    <property type="entry name" value="LIPOPOLYSACCHARIDE-INDUCED TUMOR NECROSIS FACTOR-ALPHA FACTOR"/>
    <property type="match status" value="1"/>
</dbReference>
<accession>A0A821N9C5</accession>
<comment type="similarity">
    <text evidence="4">Belongs to the CDIP1/LITAF family.</text>
</comment>
<evidence type="ECO:0000256" key="7">
    <source>
        <dbReference type="ARBA" id="ARBA00023136"/>
    </source>
</evidence>
<proteinExistence type="inferred from homology"/>
<name>A0A821N9C5_9NEOP</name>
<evidence type="ECO:0000256" key="4">
    <source>
        <dbReference type="ARBA" id="ARBA00005975"/>
    </source>
</evidence>
<evidence type="ECO:0000256" key="2">
    <source>
        <dbReference type="ARBA" id="ARBA00004481"/>
    </source>
</evidence>
<keyword evidence="7" id="KW-0472">Membrane</keyword>
<dbReference type="OrthoDB" id="5599753at2759"/>
<keyword evidence="5" id="KW-0479">Metal-binding</keyword>
<sequence length="91" mass="10248">MSTHQWNATAPSPPSYPEHIPPLGPKRCNIKCPFCNIQVITSISHTTTTRTHFFAFSSILCCCCVPYCMNSTRNTDHYCTSCHAFLGTYKK</sequence>
<keyword evidence="6" id="KW-0862">Zinc</keyword>
<dbReference type="InterPro" id="IPR006629">
    <property type="entry name" value="LITAF"/>
</dbReference>